<feature type="coiled-coil region" evidence="7">
    <location>
        <begin position="137"/>
        <end position="171"/>
    </location>
</feature>
<dbReference type="Pfam" id="PF02518">
    <property type="entry name" value="HATPase_c"/>
    <property type="match status" value="1"/>
</dbReference>
<dbReference type="SUPFAM" id="SSF47384">
    <property type="entry name" value="Homodimeric domain of signal transducing histidine kinase"/>
    <property type="match status" value="1"/>
</dbReference>
<dbReference type="InterPro" id="IPR001789">
    <property type="entry name" value="Sig_transdc_resp-reg_receiver"/>
</dbReference>
<dbReference type="InterPro" id="IPR036890">
    <property type="entry name" value="HATPase_C_sf"/>
</dbReference>
<keyword evidence="4" id="KW-0808">Transferase</keyword>
<evidence type="ECO:0000313" key="11">
    <source>
        <dbReference type="EMBL" id="AOW98223.1"/>
    </source>
</evidence>
<dbReference type="EMBL" id="CP017599">
    <property type="protein sequence ID" value="AOW98223.1"/>
    <property type="molecule type" value="Genomic_DNA"/>
</dbReference>
<evidence type="ECO:0000256" key="1">
    <source>
        <dbReference type="ARBA" id="ARBA00000085"/>
    </source>
</evidence>
<dbReference type="OrthoDB" id="436222at2"/>
<dbReference type="InterPro" id="IPR005467">
    <property type="entry name" value="His_kinase_dom"/>
</dbReference>
<dbReference type="InterPro" id="IPR036097">
    <property type="entry name" value="HisK_dim/P_sf"/>
</dbReference>
<dbReference type="SUPFAM" id="SSF55874">
    <property type="entry name" value="ATPase domain of HSP90 chaperone/DNA topoisomerase II/histidine kinase"/>
    <property type="match status" value="1"/>
</dbReference>
<evidence type="ECO:0000259" key="10">
    <source>
        <dbReference type="PROSITE" id="PS50113"/>
    </source>
</evidence>
<dbReference type="RefSeq" id="WP_070390734.1">
    <property type="nucleotide sequence ID" value="NZ_CP017599.1"/>
</dbReference>
<dbReference type="Gene3D" id="3.40.50.2300">
    <property type="match status" value="1"/>
</dbReference>
<dbReference type="GO" id="GO:0000155">
    <property type="term" value="F:phosphorelay sensor kinase activity"/>
    <property type="evidence" value="ECO:0007669"/>
    <property type="project" value="InterPro"/>
</dbReference>
<dbReference type="InterPro" id="IPR004358">
    <property type="entry name" value="Sig_transdc_His_kin-like_C"/>
</dbReference>
<dbReference type="PANTHER" id="PTHR43065:SF42">
    <property type="entry name" value="TWO-COMPONENT SENSOR PPRA"/>
    <property type="match status" value="1"/>
</dbReference>
<dbReference type="Proteomes" id="UP000177870">
    <property type="component" value="Chromosome"/>
</dbReference>
<feature type="modified residue" description="4-aspartylphosphate" evidence="6">
    <location>
        <position position="62"/>
    </location>
</feature>
<dbReference type="SMART" id="SM00448">
    <property type="entry name" value="REC"/>
    <property type="match status" value="1"/>
</dbReference>
<dbReference type="PROSITE" id="PS50109">
    <property type="entry name" value="HIS_KIN"/>
    <property type="match status" value="1"/>
</dbReference>
<dbReference type="InterPro" id="IPR000014">
    <property type="entry name" value="PAS"/>
</dbReference>
<feature type="domain" description="Response regulatory" evidence="9">
    <location>
        <begin position="5"/>
        <end position="128"/>
    </location>
</feature>
<dbReference type="PANTHER" id="PTHR43065">
    <property type="entry name" value="SENSOR HISTIDINE KINASE"/>
    <property type="match status" value="1"/>
</dbReference>
<protein>
    <recommendedName>
        <fullName evidence="2">histidine kinase</fullName>
        <ecNumber evidence="2">2.7.13.3</ecNumber>
    </recommendedName>
</protein>
<sequence>MNRTAIICVDDEQTILDSLKIELETSLGDNYLIEMTQGGEEALEVFEELVEDDYEVALVISDYIMPNLKGDELLKRIHTISPKTLKIMLTGQADLEAVGNVINYAKLYRYIPKPWQADDLRITVKEALYSYSQDKALAEKNAQLQTMNQALEKSNREQADLISQLHENENRLRQFLEAMPVGVCVTDAKGKPYLINKAGQQISDRAIIESAKKSQLQDTYQIYLAGTEQLYPKAQNPILRALQGESVAVDDMEIRQRDKMIPVEAWGTPIYDQERNVAYAIAAFQDITERKRAEAERERLLAELSQLNQDLQQANGQLEDYSHNLEEKVEQRTVELKAAQQQIVVQEKLASLGALTAGIAHELRNPLNFVNNYAEGSVELVEEAIEELDNQSEHLDPDALDYLKEILSDIKENSLAINKHGNRADSIISSMMLHARTESSQHQLTDLNELLAEAVQLVYHSKRASDNRFNIIIDTDYDNSIEPLELVSNDLSRAFINLLDNSCYAVQAKQQYYQSNPDQVDKAFTPTLRVKTQNLEQTLEIRISDNGIGIAPEIQEKIFHPFFTTKPTGEGTGLGLSMTHDIIVGQHGGTLKLETEVGAYSEFIITLPKPAQ</sequence>
<dbReference type="InterPro" id="IPR000700">
    <property type="entry name" value="PAS-assoc_C"/>
</dbReference>
<dbReference type="PROSITE" id="PS50113">
    <property type="entry name" value="PAC"/>
    <property type="match status" value="1"/>
</dbReference>
<dbReference type="AlphaFoldDB" id="A0A1D8TKT7"/>
<comment type="catalytic activity">
    <reaction evidence="1">
        <text>ATP + protein L-histidine = ADP + protein N-phospho-L-histidine.</text>
        <dbReference type="EC" id="2.7.13.3"/>
    </reaction>
</comment>
<evidence type="ECO:0000259" key="9">
    <source>
        <dbReference type="PROSITE" id="PS50110"/>
    </source>
</evidence>
<dbReference type="InterPro" id="IPR003661">
    <property type="entry name" value="HisK_dim/P_dom"/>
</dbReference>
<evidence type="ECO:0000256" key="3">
    <source>
        <dbReference type="ARBA" id="ARBA00022553"/>
    </source>
</evidence>
<accession>A0A1D8TKT7</accession>
<dbReference type="InterPro" id="IPR013656">
    <property type="entry name" value="PAS_4"/>
</dbReference>
<dbReference type="EC" id="2.7.13.3" evidence="2"/>
<proteinExistence type="predicted"/>
<dbReference type="SUPFAM" id="SSF52172">
    <property type="entry name" value="CheY-like"/>
    <property type="match status" value="1"/>
</dbReference>
<dbReference type="SMART" id="SM00387">
    <property type="entry name" value="HATPase_c"/>
    <property type="match status" value="1"/>
</dbReference>
<dbReference type="Pfam" id="PF00072">
    <property type="entry name" value="Response_reg"/>
    <property type="match status" value="1"/>
</dbReference>
<evidence type="ECO:0000256" key="7">
    <source>
        <dbReference type="SAM" id="Coils"/>
    </source>
</evidence>
<keyword evidence="4" id="KW-0418">Kinase</keyword>
<dbReference type="InterPro" id="IPR035965">
    <property type="entry name" value="PAS-like_dom_sf"/>
</dbReference>
<reference evidence="12" key="1">
    <citation type="submission" date="2016-10" db="EMBL/GenBank/DDBJ databases">
        <title>Comparative genomics uncovers the prolific and rare metabolic potential of the cyanobacterial genus Moorea.</title>
        <authorList>
            <person name="Leao T."/>
            <person name="Castelao G."/>
            <person name="Korobeynikov A."/>
            <person name="Monroe E.A."/>
            <person name="Podell S."/>
            <person name="Glukhov E."/>
            <person name="Allen E."/>
            <person name="Gerwick W.H."/>
            <person name="Gerwick L."/>
        </authorList>
    </citation>
    <scope>NUCLEOTIDE SEQUENCE [LARGE SCALE GENOMIC DNA]</scope>
    <source>
        <strain evidence="12">PAL-8-15-08-1</strain>
    </source>
</reference>
<keyword evidence="3 6" id="KW-0597">Phosphoprotein</keyword>
<feature type="domain" description="Histidine kinase" evidence="8">
    <location>
        <begin position="358"/>
        <end position="611"/>
    </location>
</feature>
<feature type="domain" description="PAC" evidence="10">
    <location>
        <begin position="247"/>
        <end position="299"/>
    </location>
</feature>
<organism evidence="11 12">
    <name type="scientific">Moorena producens PAL-8-15-08-1</name>
    <dbReference type="NCBI Taxonomy" id="1458985"/>
    <lineage>
        <taxon>Bacteria</taxon>
        <taxon>Bacillati</taxon>
        <taxon>Cyanobacteriota</taxon>
        <taxon>Cyanophyceae</taxon>
        <taxon>Coleofasciculales</taxon>
        <taxon>Coleofasciculaceae</taxon>
        <taxon>Moorena</taxon>
    </lineage>
</organism>
<evidence type="ECO:0000259" key="8">
    <source>
        <dbReference type="PROSITE" id="PS50109"/>
    </source>
</evidence>
<dbReference type="PRINTS" id="PR00344">
    <property type="entry name" value="BCTRLSENSOR"/>
</dbReference>
<evidence type="ECO:0000256" key="6">
    <source>
        <dbReference type="PROSITE-ProRule" id="PRU00169"/>
    </source>
</evidence>
<dbReference type="KEGG" id="mpro:BJP34_01090"/>
<dbReference type="InterPro" id="IPR003594">
    <property type="entry name" value="HATPase_dom"/>
</dbReference>
<gene>
    <name evidence="11" type="ORF">BJP34_01090</name>
</gene>
<feature type="coiled-coil region" evidence="7">
    <location>
        <begin position="290"/>
        <end position="342"/>
    </location>
</feature>
<dbReference type="CDD" id="cd00130">
    <property type="entry name" value="PAS"/>
    <property type="match status" value="1"/>
</dbReference>
<dbReference type="SUPFAM" id="SSF55785">
    <property type="entry name" value="PYP-like sensor domain (PAS domain)"/>
    <property type="match status" value="1"/>
</dbReference>
<dbReference type="STRING" id="1458985.BJP34_01090"/>
<dbReference type="NCBIfam" id="TIGR00229">
    <property type="entry name" value="sensory_box"/>
    <property type="match status" value="1"/>
</dbReference>
<evidence type="ECO:0000256" key="5">
    <source>
        <dbReference type="ARBA" id="ARBA00023012"/>
    </source>
</evidence>
<dbReference type="Gene3D" id="1.10.287.130">
    <property type="match status" value="1"/>
</dbReference>
<dbReference type="PROSITE" id="PS50110">
    <property type="entry name" value="RESPONSE_REGULATORY"/>
    <property type="match status" value="1"/>
</dbReference>
<dbReference type="Gene3D" id="3.30.565.10">
    <property type="entry name" value="Histidine kinase-like ATPase, C-terminal domain"/>
    <property type="match status" value="1"/>
</dbReference>
<evidence type="ECO:0000256" key="4">
    <source>
        <dbReference type="ARBA" id="ARBA00022777"/>
    </source>
</evidence>
<keyword evidence="5" id="KW-0902">Two-component regulatory system</keyword>
<evidence type="ECO:0000256" key="2">
    <source>
        <dbReference type="ARBA" id="ARBA00012438"/>
    </source>
</evidence>
<dbReference type="CDD" id="cd00082">
    <property type="entry name" value="HisKA"/>
    <property type="match status" value="1"/>
</dbReference>
<dbReference type="Pfam" id="PF08448">
    <property type="entry name" value="PAS_4"/>
    <property type="match status" value="1"/>
</dbReference>
<keyword evidence="7" id="KW-0175">Coiled coil</keyword>
<dbReference type="InterPro" id="IPR011006">
    <property type="entry name" value="CheY-like_superfamily"/>
</dbReference>
<evidence type="ECO:0000313" key="12">
    <source>
        <dbReference type="Proteomes" id="UP000177870"/>
    </source>
</evidence>
<dbReference type="Gene3D" id="3.30.450.20">
    <property type="entry name" value="PAS domain"/>
    <property type="match status" value="1"/>
</dbReference>
<name>A0A1D8TKT7_9CYAN</name>